<dbReference type="Gene3D" id="3.40.35.10">
    <property type="entry name" value="Phosphotransferase system, sorbose subfamily IIB component"/>
    <property type="match status" value="1"/>
</dbReference>
<evidence type="ECO:0000256" key="7">
    <source>
        <dbReference type="ARBA" id="ARBA00022777"/>
    </source>
</evidence>
<gene>
    <name evidence="11" type="primary">agaB</name>
    <name evidence="11" type="ORF">GSF08_09285</name>
</gene>
<protein>
    <submittedName>
        <fullName evidence="11">PTS N-acetylgalactosamine transporter subunit IIB</fullName>
    </submittedName>
</protein>
<reference evidence="11 12" key="2">
    <citation type="submission" date="2020-01" db="EMBL/GenBank/DDBJ databases">
        <title>Clostridiaceae sp. nov. isolated from the gut of human by culturomics.</title>
        <authorList>
            <person name="Chang Y."/>
        </authorList>
    </citation>
    <scope>NUCLEOTIDE SEQUENCE [LARGE SCALE GENOMIC DNA]</scope>
    <source>
        <strain evidence="11 12">DONG20-135</strain>
    </source>
</reference>
<dbReference type="GO" id="GO:0009401">
    <property type="term" value="P:phosphoenolpyruvate-dependent sugar phosphotransferase system"/>
    <property type="evidence" value="ECO:0007669"/>
    <property type="project" value="UniProtKB-KW"/>
</dbReference>
<dbReference type="AlphaFoldDB" id="A0A6N8U8G6"/>
<dbReference type="SUPFAM" id="SSF52728">
    <property type="entry name" value="PTS IIb component"/>
    <property type="match status" value="1"/>
</dbReference>
<name>A0A6N8U8G6_9FIRM</name>
<keyword evidence="6" id="KW-0598">Phosphotransferase system</keyword>
<evidence type="ECO:0000313" key="11">
    <source>
        <dbReference type="EMBL" id="MXQ74130.1"/>
    </source>
</evidence>
<feature type="domain" description="PTS EIIB type-4" evidence="10">
    <location>
        <begin position="2"/>
        <end position="157"/>
    </location>
</feature>
<keyword evidence="5" id="KW-0808">Transferase</keyword>
<feature type="active site" description="Pros-phosphohistidine intermediate; for EIIB activity" evidence="8">
    <location>
        <position position="17"/>
    </location>
</feature>
<evidence type="ECO:0000313" key="12">
    <source>
        <dbReference type="Proteomes" id="UP000434036"/>
    </source>
</evidence>
<dbReference type="GO" id="GO:0005737">
    <property type="term" value="C:cytoplasm"/>
    <property type="evidence" value="ECO:0007669"/>
    <property type="project" value="UniProtKB-SubCell"/>
</dbReference>
<dbReference type="NCBIfam" id="NF007288">
    <property type="entry name" value="PRK09756.1"/>
    <property type="match status" value="1"/>
</dbReference>
<dbReference type="NCBIfam" id="TIGR00854">
    <property type="entry name" value="pts-sorbose"/>
    <property type="match status" value="1"/>
</dbReference>
<dbReference type="Proteomes" id="UP000434036">
    <property type="component" value="Unassembled WGS sequence"/>
</dbReference>
<evidence type="ECO:0000256" key="3">
    <source>
        <dbReference type="ARBA" id="ARBA00022490"/>
    </source>
</evidence>
<dbReference type="CDD" id="cd00001">
    <property type="entry name" value="PTS_IIB_man"/>
    <property type="match status" value="1"/>
</dbReference>
<evidence type="ECO:0000256" key="6">
    <source>
        <dbReference type="ARBA" id="ARBA00022683"/>
    </source>
</evidence>
<sequence>MAEPNILLTRIDNRLVHGQVGNAWVGAVGPNLIIVADDEAANDPIQQSLMKMTASSVGCGIRFFSLQKTIDTIFKASPSQKIFLVVKTPASARKLIEGGVPIKQLNVGNMHFSDGKKVLHESHVYVDDKDVADFDAIKAAGTEIYIQIAPGDKKYTV</sequence>
<dbReference type="Pfam" id="PF03830">
    <property type="entry name" value="PTSIIB_sorb"/>
    <property type="match status" value="1"/>
</dbReference>
<keyword evidence="12" id="KW-1185">Reference proteome</keyword>
<keyword evidence="2" id="KW-0813">Transport</keyword>
<feature type="modified residue" description="Phosphohistidine; by EIIA" evidence="9">
    <location>
        <position position="17"/>
    </location>
</feature>
<keyword evidence="4" id="KW-0762">Sugar transport</keyword>
<keyword evidence="7" id="KW-0418">Kinase</keyword>
<comment type="caution">
    <text evidence="11">The sequence shown here is derived from an EMBL/GenBank/DDBJ whole genome shotgun (WGS) entry which is preliminary data.</text>
</comment>
<dbReference type="InterPro" id="IPR004720">
    <property type="entry name" value="PTS_IIB_sorbose-sp"/>
</dbReference>
<dbReference type="GO" id="GO:0008982">
    <property type="term" value="F:protein-N(PI)-phosphohistidine-sugar phosphotransferase activity"/>
    <property type="evidence" value="ECO:0007669"/>
    <property type="project" value="InterPro"/>
</dbReference>
<dbReference type="RefSeq" id="WP_160625517.1">
    <property type="nucleotide sequence ID" value="NZ_WUUQ01000003.1"/>
</dbReference>
<evidence type="ECO:0000256" key="1">
    <source>
        <dbReference type="ARBA" id="ARBA00004496"/>
    </source>
</evidence>
<dbReference type="PROSITE" id="PS51101">
    <property type="entry name" value="PTS_EIIB_TYPE_4"/>
    <property type="match status" value="1"/>
</dbReference>
<dbReference type="NCBIfam" id="NF008508">
    <property type="entry name" value="PRK11425.1"/>
    <property type="match status" value="1"/>
</dbReference>
<evidence type="ECO:0000256" key="5">
    <source>
        <dbReference type="ARBA" id="ARBA00022679"/>
    </source>
</evidence>
<organism evidence="11 12">
    <name type="scientific">Copranaerobaculum intestinale</name>
    <dbReference type="NCBI Taxonomy" id="2692629"/>
    <lineage>
        <taxon>Bacteria</taxon>
        <taxon>Bacillati</taxon>
        <taxon>Bacillota</taxon>
        <taxon>Erysipelotrichia</taxon>
        <taxon>Erysipelotrichales</taxon>
        <taxon>Erysipelotrichaceae</taxon>
        <taxon>Copranaerobaculum</taxon>
    </lineage>
</organism>
<evidence type="ECO:0000259" key="10">
    <source>
        <dbReference type="PROSITE" id="PS51101"/>
    </source>
</evidence>
<comment type="subcellular location">
    <subcellularLocation>
        <location evidence="1">Cytoplasm</location>
    </subcellularLocation>
</comment>
<evidence type="ECO:0000256" key="8">
    <source>
        <dbReference type="PIRSR" id="PIRSR618455-1"/>
    </source>
</evidence>
<accession>A0A6N8U8G6</accession>
<reference evidence="11 12" key="1">
    <citation type="submission" date="2019-12" db="EMBL/GenBank/DDBJ databases">
        <authorList>
            <person name="Yang R."/>
        </authorList>
    </citation>
    <scope>NUCLEOTIDE SEQUENCE [LARGE SCALE GENOMIC DNA]</scope>
    <source>
        <strain evidence="11 12">DONG20-135</strain>
    </source>
</reference>
<proteinExistence type="predicted"/>
<keyword evidence="3" id="KW-0963">Cytoplasm</keyword>
<evidence type="ECO:0000256" key="2">
    <source>
        <dbReference type="ARBA" id="ARBA00022448"/>
    </source>
</evidence>
<dbReference type="InterPro" id="IPR036667">
    <property type="entry name" value="PTS_IIB_sorbose-sp_sf"/>
</dbReference>
<dbReference type="EMBL" id="WUUQ01000003">
    <property type="protein sequence ID" value="MXQ74130.1"/>
    <property type="molecule type" value="Genomic_DNA"/>
</dbReference>
<dbReference type="InterPro" id="IPR018455">
    <property type="entry name" value="PTS_IIB_sorbose-sp_subgr"/>
</dbReference>
<evidence type="ECO:0000256" key="4">
    <source>
        <dbReference type="ARBA" id="ARBA00022597"/>
    </source>
</evidence>
<dbReference type="GO" id="GO:0016301">
    <property type="term" value="F:kinase activity"/>
    <property type="evidence" value="ECO:0007669"/>
    <property type="project" value="UniProtKB-KW"/>
</dbReference>
<evidence type="ECO:0000256" key="9">
    <source>
        <dbReference type="PIRSR" id="PIRSR618455-2"/>
    </source>
</evidence>